<reference evidence="12 14" key="2">
    <citation type="submission" date="2015-07" db="EMBL/GenBank/DDBJ databases">
        <title>Whole genome sequence of Ardenticatena maritima DSM 23922.</title>
        <authorList>
            <person name="Hemp J."/>
            <person name="Ward L.M."/>
            <person name="Pace L.A."/>
            <person name="Fischer W.W."/>
        </authorList>
    </citation>
    <scope>NUCLEOTIDE SEQUENCE [LARGE SCALE GENOMIC DNA]</scope>
    <source>
        <strain evidence="12 14">110S</strain>
    </source>
</reference>
<evidence type="ECO:0000256" key="1">
    <source>
        <dbReference type="ARBA" id="ARBA00008609"/>
    </source>
</evidence>
<dbReference type="Proteomes" id="UP000037784">
    <property type="component" value="Unassembled WGS sequence"/>
</dbReference>
<evidence type="ECO:0000313" key="12">
    <source>
        <dbReference type="EMBL" id="KPL87599.1"/>
    </source>
</evidence>
<dbReference type="FunCoup" id="A0A0M9UBV7">
    <property type="interactions" value="430"/>
</dbReference>
<dbReference type="InterPro" id="IPR022903">
    <property type="entry name" value="GcvT_bac"/>
</dbReference>
<dbReference type="RefSeq" id="WP_054492108.1">
    <property type="nucleotide sequence ID" value="NZ_BBZA01000036.1"/>
</dbReference>
<dbReference type="FunFam" id="3.30.70.1400:FF:000001">
    <property type="entry name" value="Aminomethyltransferase"/>
    <property type="match status" value="1"/>
</dbReference>
<evidence type="ECO:0000256" key="5">
    <source>
        <dbReference type="ARBA" id="ARBA00031395"/>
    </source>
</evidence>
<keyword evidence="13" id="KW-1185">Reference proteome</keyword>
<organism evidence="11 13">
    <name type="scientific">Ardenticatena maritima</name>
    <dbReference type="NCBI Taxonomy" id="872965"/>
    <lineage>
        <taxon>Bacteria</taxon>
        <taxon>Bacillati</taxon>
        <taxon>Chloroflexota</taxon>
        <taxon>Ardenticatenia</taxon>
        <taxon>Ardenticatenales</taxon>
        <taxon>Ardenticatenaceae</taxon>
        <taxon>Ardenticatena</taxon>
    </lineage>
</organism>
<dbReference type="GO" id="GO:0004047">
    <property type="term" value="F:aminomethyltransferase activity"/>
    <property type="evidence" value="ECO:0007669"/>
    <property type="project" value="UniProtKB-UniRule"/>
</dbReference>
<dbReference type="InterPro" id="IPR029043">
    <property type="entry name" value="GcvT/YgfZ_C"/>
</dbReference>
<dbReference type="EMBL" id="LGKN01000005">
    <property type="protein sequence ID" value="KPL87599.1"/>
    <property type="molecule type" value="Genomic_DNA"/>
</dbReference>
<dbReference type="GO" id="GO:0019464">
    <property type="term" value="P:glycine decarboxylation via glycine cleavage system"/>
    <property type="evidence" value="ECO:0007669"/>
    <property type="project" value="UniProtKB-UniRule"/>
</dbReference>
<feature type="binding site" evidence="8">
    <location>
        <position position="201"/>
    </location>
    <ligand>
        <name>substrate</name>
    </ligand>
</feature>
<dbReference type="SUPFAM" id="SSF101790">
    <property type="entry name" value="Aminomethyltransferase beta-barrel domain"/>
    <property type="match status" value="1"/>
</dbReference>
<reference evidence="11 13" key="1">
    <citation type="journal article" date="2015" name="Genome Announc.">
        <title>Draft Genome Sequence of a Heterotrophic Facultative Anaerobic Thermophilic Bacterium, Ardenticatena maritima Strain 110ST.</title>
        <authorList>
            <person name="Kawaichi S."/>
            <person name="Yoshida T."/>
            <person name="Sako Y."/>
            <person name="Nakamura R."/>
        </authorList>
    </citation>
    <scope>NUCLEOTIDE SEQUENCE [LARGE SCALE GENOMIC DNA]</scope>
    <source>
        <strain evidence="11 13">110S</strain>
    </source>
</reference>
<keyword evidence="4 7" id="KW-0808">Transferase</keyword>
<dbReference type="FunFam" id="2.40.30.110:FF:000003">
    <property type="entry name" value="Aminomethyltransferase"/>
    <property type="match status" value="1"/>
</dbReference>
<dbReference type="SUPFAM" id="SSF103025">
    <property type="entry name" value="Folate-binding domain"/>
    <property type="match status" value="1"/>
</dbReference>
<comment type="subunit">
    <text evidence="7">The glycine cleavage system is composed of four proteins: P, T, L and H.</text>
</comment>
<accession>A0A0M9UBV7</accession>
<dbReference type="PANTHER" id="PTHR43757">
    <property type="entry name" value="AMINOMETHYLTRANSFERASE"/>
    <property type="match status" value="1"/>
</dbReference>
<evidence type="ECO:0000256" key="4">
    <source>
        <dbReference type="ARBA" id="ARBA00022679"/>
    </source>
</evidence>
<dbReference type="GO" id="GO:0005960">
    <property type="term" value="C:glycine cleavage complex"/>
    <property type="evidence" value="ECO:0007669"/>
    <property type="project" value="InterPro"/>
</dbReference>
<comment type="similarity">
    <text evidence="1 7">Belongs to the GcvT family.</text>
</comment>
<dbReference type="GO" id="GO:0008483">
    <property type="term" value="F:transaminase activity"/>
    <property type="evidence" value="ECO:0007669"/>
    <property type="project" value="UniProtKB-KW"/>
</dbReference>
<dbReference type="EMBL" id="BBZA01000036">
    <property type="protein sequence ID" value="GAP62190.1"/>
    <property type="molecule type" value="Genomic_DNA"/>
</dbReference>
<comment type="catalytic activity">
    <reaction evidence="6 7">
        <text>N(6)-[(R)-S(8)-aminomethyldihydrolipoyl]-L-lysyl-[protein] + (6S)-5,6,7,8-tetrahydrofolate = N(6)-[(R)-dihydrolipoyl]-L-lysyl-[protein] + (6R)-5,10-methylene-5,6,7,8-tetrahydrofolate + NH4(+)</text>
        <dbReference type="Rhea" id="RHEA:16945"/>
        <dbReference type="Rhea" id="RHEA-COMP:10475"/>
        <dbReference type="Rhea" id="RHEA-COMP:10492"/>
        <dbReference type="ChEBI" id="CHEBI:15636"/>
        <dbReference type="ChEBI" id="CHEBI:28938"/>
        <dbReference type="ChEBI" id="CHEBI:57453"/>
        <dbReference type="ChEBI" id="CHEBI:83100"/>
        <dbReference type="ChEBI" id="CHEBI:83143"/>
        <dbReference type="EC" id="2.1.2.10"/>
    </reaction>
</comment>
<evidence type="ECO:0000313" key="13">
    <source>
        <dbReference type="Proteomes" id="UP000037784"/>
    </source>
</evidence>
<dbReference type="Gene3D" id="3.30.1360.120">
    <property type="entry name" value="Probable tRNA modification gtpase trme, domain 1"/>
    <property type="match status" value="1"/>
</dbReference>
<dbReference type="InterPro" id="IPR027266">
    <property type="entry name" value="TrmE/GcvT-like"/>
</dbReference>
<gene>
    <name evidence="7 11" type="primary">gcvT</name>
    <name evidence="11" type="ORF">ARMA_0613</name>
    <name evidence="12" type="ORF">SE16_08130</name>
</gene>
<keyword evidence="11" id="KW-0489">Methyltransferase</keyword>
<dbReference type="PATRIC" id="fig|872965.6.peg.1668"/>
<dbReference type="Pfam" id="PF08669">
    <property type="entry name" value="GCV_T_C"/>
    <property type="match status" value="1"/>
</dbReference>
<evidence type="ECO:0000256" key="7">
    <source>
        <dbReference type="HAMAP-Rule" id="MF_00259"/>
    </source>
</evidence>
<dbReference type="EC" id="2.1.2.10" evidence="2 7"/>
<feature type="domain" description="Aminomethyltransferase C-terminal" evidence="10">
    <location>
        <begin position="286"/>
        <end position="364"/>
    </location>
</feature>
<evidence type="ECO:0000259" key="10">
    <source>
        <dbReference type="Pfam" id="PF08669"/>
    </source>
</evidence>
<comment type="function">
    <text evidence="7">The glycine cleavage system catalyzes the degradation of glycine.</text>
</comment>
<dbReference type="HAMAP" id="MF_00259">
    <property type="entry name" value="GcvT"/>
    <property type="match status" value="1"/>
</dbReference>
<dbReference type="InterPro" id="IPR013977">
    <property type="entry name" value="GcvT_C"/>
</dbReference>
<evidence type="ECO:0000256" key="2">
    <source>
        <dbReference type="ARBA" id="ARBA00012616"/>
    </source>
</evidence>
<evidence type="ECO:0000259" key="9">
    <source>
        <dbReference type="Pfam" id="PF01571"/>
    </source>
</evidence>
<dbReference type="PIRSF" id="PIRSF006487">
    <property type="entry name" value="GcvT"/>
    <property type="match status" value="1"/>
</dbReference>
<dbReference type="InterPro" id="IPR006222">
    <property type="entry name" value="GCVT_N"/>
</dbReference>
<evidence type="ECO:0000313" key="14">
    <source>
        <dbReference type="Proteomes" id="UP000050502"/>
    </source>
</evidence>
<dbReference type="NCBIfam" id="NF001567">
    <property type="entry name" value="PRK00389.1"/>
    <property type="match status" value="1"/>
</dbReference>
<dbReference type="GO" id="GO:0008168">
    <property type="term" value="F:methyltransferase activity"/>
    <property type="evidence" value="ECO:0007669"/>
    <property type="project" value="UniProtKB-KW"/>
</dbReference>
<sequence>MSNETLRRTPLYETHLAMGARMVPFGGWEMPVQYTSIIDEHLAVRRAAGLFDVSHMGEFEFKGPNARRAVQYLTANDVEKLTPGKAQYSMFLNESGGTVDDIIVYEIADDHYLIVVNAANIEKDWNHVNRILADFDGVEARNRSDEFALLAFQGPKAAEILQRLTDTDLTSVKFYHHIRTTVAGHVVMLARTGYTGEDGFELFVAPDEAADLWNALLDAGRDEGVLPAGLGARDTLRLEASLPLYGHELDEETSPLEAGLGRFVAKEGDYVGAEATRRLRETGLRKKLVMLEMRGRGIPRQGYPVQVDGETVGVVTSGSYAPFLEKNIAMAFVRPDLAEIGRQVDVLIRNRPVAAEIVKRPFYKRQ</sequence>
<evidence type="ECO:0000256" key="6">
    <source>
        <dbReference type="ARBA" id="ARBA00047665"/>
    </source>
</evidence>
<dbReference type="PANTHER" id="PTHR43757:SF2">
    <property type="entry name" value="AMINOMETHYLTRANSFERASE, MITOCHONDRIAL"/>
    <property type="match status" value="1"/>
</dbReference>
<dbReference type="InterPro" id="IPR028896">
    <property type="entry name" value="GcvT/YgfZ/DmdA"/>
</dbReference>
<dbReference type="NCBIfam" id="TIGR00528">
    <property type="entry name" value="gcvT"/>
    <property type="match status" value="1"/>
</dbReference>
<dbReference type="GO" id="GO:0005829">
    <property type="term" value="C:cytosol"/>
    <property type="evidence" value="ECO:0007669"/>
    <property type="project" value="TreeGrafter"/>
</dbReference>
<dbReference type="STRING" id="872965.SE16_08130"/>
<dbReference type="Gene3D" id="4.10.1250.10">
    <property type="entry name" value="Aminomethyltransferase fragment"/>
    <property type="match status" value="1"/>
</dbReference>
<feature type="domain" description="GCVT N-terminal" evidence="9">
    <location>
        <begin position="11"/>
        <end position="266"/>
    </location>
</feature>
<dbReference type="InterPro" id="IPR006223">
    <property type="entry name" value="GcvT"/>
</dbReference>
<reference evidence="13" key="3">
    <citation type="submission" date="2015-08" db="EMBL/GenBank/DDBJ databases">
        <title>Draft Genome Sequence of a Heterotrophic Facultative Anaerobic Bacterium Ardenticatena maritima Strain 110S.</title>
        <authorList>
            <person name="Kawaichi S."/>
            <person name="Yoshida T."/>
            <person name="Sako Y."/>
            <person name="Nakamura R."/>
        </authorList>
    </citation>
    <scope>NUCLEOTIDE SEQUENCE [LARGE SCALE GENOMIC DNA]</scope>
    <source>
        <strain evidence="13">110S</strain>
    </source>
</reference>
<dbReference type="Gene3D" id="3.30.70.1400">
    <property type="entry name" value="Aminomethyltransferase beta-barrel domains"/>
    <property type="match status" value="1"/>
</dbReference>
<protein>
    <recommendedName>
        <fullName evidence="2 7">Aminomethyltransferase</fullName>
        <ecNumber evidence="2 7">2.1.2.10</ecNumber>
    </recommendedName>
    <alternativeName>
        <fullName evidence="5 7">Glycine cleavage system T protein</fullName>
    </alternativeName>
</protein>
<keyword evidence="3 7" id="KW-0032">Aminotransferase</keyword>
<proteinExistence type="inferred from homology"/>
<evidence type="ECO:0000256" key="8">
    <source>
        <dbReference type="PIRSR" id="PIRSR006487-1"/>
    </source>
</evidence>
<dbReference type="Proteomes" id="UP000050502">
    <property type="component" value="Unassembled WGS sequence"/>
</dbReference>
<dbReference type="GO" id="GO:0032259">
    <property type="term" value="P:methylation"/>
    <property type="evidence" value="ECO:0007669"/>
    <property type="project" value="UniProtKB-KW"/>
</dbReference>
<name>A0A0M9UBV7_9CHLR</name>
<evidence type="ECO:0000313" key="11">
    <source>
        <dbReference type="EMBL" id="GAP62190.1"/>
    </source>
</evidence>
<dbReference type="Pfam" id="PF01571">
    <property type="entry name" value="GCV_T"/>
    <property type="match status" value="1"/>
</dbReference>
<dbReference type="Gene3D" id="2.40.30.110">
    <property type="entry name" value="Aminomethyltransferase beta-barrel domains"/>
    <property type="match status" value="1"/>
</dbReference>
<comment type="caution">
    <text evidence="11">The sequence shown here is derived from an EMBL/GenBank/DDBJ whole genome shotgun (WGS) entry which is preliminary data.</text>
</comment>
<evidence type="ECO:0000256" key="3">
    <source>
        <dbReference type="ARBA" id="ARBA00022576"/>
    </source>
</evidence>
<dbReference type="OrthoDB" id="9774591at2"/>
<dbReference type="InParanoid" id="A0A0M9UBV7"/>
<dbReference type="AlphaFoldDB" id="A0A0M9UBV7"/>